<dbReference type="STRING" id="62928.azo3498"/>
<keyword evidence="4 10" id="KW-0808">Transferase</keyword>
<keyword evidence="8" id="KW-0902">Two-component regulatory system</keyword>
<keyword evidence="6" id="KW-0418">Kinase</keyword>
<dbReference type="Gene3D" id="3.30.565.10">
    <property type="entry name" value="Histidine kinase-like ATPase, C-terminal domain"/>
    <property type="match status" value="1"/>
</dbReference>
<evidence type="ECO:0000256" key="3">
    <source>
        <dbReference type="ARBA" id="ARBA00022553"/>
    </source>
</evidence>
<keyword evidence="7" id="KW-0067">ATP-binding</keyword>
<dbReference type="eggNOG" id="COG3852">
    <property type="taxonomic scope" value="Bacteria"/>
</dbReference>
<protein>
    <recommendedName>
        <fullName evidence="2">histidine kinase</fullName>
        <ecNumber evidence="2">2.7.13.3</ecNumber>
    </recommendedName>
</protein>
<dbReference type="Proteomes" id="UP000002588">
    <property type="component" value="Chromosome"/>
</dbReference>
<dbReference type="SUPFAM" id="SSF55874">
    <property type="entry name" value="ATPase domain of HSP90 chaperone/DNA topoisomerase II/histidine kinase"/>
    <property type="match status" value="1"/>
</dbReference>
<dbReference type="GO" id="GO:0005524">
    <property type="term" value="F:ATP binding"/>
    <property type="evidence" value="ECO:0007669"/>
    <property type="project" value="UniProtKB-KW"/>
</dbReference>
<comment type="catalytic activity">
    <reaction evidence="1">
        <text>ATP + protein L-histidine = ADP + protein N-phospho-L-histidine.</text>
        <dbReference type="EC" id="2.7.13.3"/>
    </reaction>
</comment>
<evidence type="ECO:0000256" key="6">
    <source>
        <dbReference type="ARBA" id="ARBA00022777"/>
    </source>
</evidence>
<feature type="domain" description="Histidine kinase" evidence="9">
    <location>
        <begin position="452"/>
        <end position="665"/>
    </location>
</feature>
<dbReference type="RefSeq" id="WP_011767220.1">
    <property type="nucleotide sequence ID" value="NC_008702.1"/>
</dbReference>
<evidence type="ECO:0000259" key="9">
    <source>
        <dbReference type="PROSITE" id="PS50109"/>
    </source>
</evidence>
<evidence type="ECO:0000256" key="8">
    <source>
        <dbReference type="ARBA" id="ARBA00023012"/>
    </source>
</evidence>
<dbReference type="EMBL" id="AM406670">
    <property type="protein sequence ID" value="CAL96114.1"/>
    <property type="molecule type" value="Genomic_DNA"/>
</dbReference>
<dbReference type="GO" id="GO:0004673">
    <property type="term" value="F:protein histidine kinase activity"/>
    <property type="evidence" value="ECO:0007669"/>
    <property type="project" value="UniProtKB-EC"/>
</dbReference>
<dbReference type="InterPro" id="IPR036890">
    <property type="entry name" value="HATPase_C_sf"/>
</dbReference>
<evidence type="ECO:0000256" key="4">
    <source>
        <dbReference type="ARBA" id="ARBA00022679"/>
    </source>
</evidence>
<organism evidence="10 11">
    <name type="scientific">Azoarcus sp. (strain BH72)</name>
    <dbReference type="NCBI Taxonomy" id="418699"/>
    <lineage>
        <taxon>Bacteria</taxon>
        <taxon>Pseudomonadati</taxon>
        <taxon>Pseudomonadota</taxon>
        <taxon>Betaproteobacteria</taxon>
        <taxon>Rhodocyclales</taxon>
        <taxon>Zoogloeaceae</taxon>
        <taxon>Azoarcus</taxon>
    </lineage>
</organism>
<accession>A1KBA8</accession>
<dbReference type="AlphaFoldDB" id="A1KBA8"/>
<dbReference type="Pfam" id="PF02518">
    <property type="entry name" value="HATPase_c"/>
    <property type="match status" value="1"/>
</dbReference>
<proteinExistence type="predicted"/>
<evidence type="ECO:0000256" key="1">
    <source>
        <dbReference type="ARBA" id="ARBA00000085"/>
    </source>
</evidence>
<keyword evidence="5" id="KW-0547">Nucleotide-binding</keyword>
<evidence type="ECO:0000313" key="11">
    <source>
        <dbReference type="Proteomes" id="UP000002588"/>
    </source>
</evidence>
<dbReference type="PRINTS" id="PR00344">
    <property type="entry name" value="BCTRLSENSOR"/>
</dbReference>
<dbReference type="InterPro" id="IPR004358">
    <property type="entry name" value="Sig_transdc_His_kin-like_C"/>
</dbReference>
<dbReference type="InterPro" id="IPR003594">
    <property type="entry name" value="HATPase_dom"/>
</dbReference>
<evidence type="ECO:0000256" key="5">
    <source>
        <dbReference type="ARBA" id="ARBA00022741"/>
    </source>
</evidence>
<dbReference type="PANTHER" id="PTHR43065">
    <property type="entry name" value="SENSOR HISTIDINE KINASE"/>
    <property type="match status" value="1"/>
</dbReference>
<gene>
    <name evidence="10" type="ordered locus">azo3498</name>
</gene>
<evidence type="ECO:0000256" key="7">
    <source>
        <dbReference type="ARBA" id="ARBA00022840"/>
    </source>
</evidence>
<name>A1KBA8_AZOSB</name>
<evidence type="ECO:0000256" key="2">
    <source>
        <dbReference type="ARBA" id="ARBA00012438"/>
    </source>
</evidence>
<evidence type="ECO:0000313" key="10">
    <source>
        <dbReference type="EMBL" id="CAL96114.1"/>
    </source>
</evidence>
<reference evidence="10 11" key="1">
    <citation type="journal article" date="2006" name="Nat. Biotechnol.">
        <title>Complete genome of the mutualistic, N2-fixing grass endophyte Azoarcus sp. strain BH72.</title>
        <authorList>
            <person name="Krause A."/>
            <person name="Ramakumar A."/>
            <person name="Bartels D."/>
            <person name="Battistoni F."/>
            <person name="Bekel T."/>
            <person name="Boch J."/>
            <person name="Boehm M."/>
            <person name="Friedrich F."/>
            <person name="Hurek T."/>
            <person name="Krause L."/>
            <person name="Linke B."/>
            <person name="McHardy A.C."/>
            <person name="Sarkar A."/>
            <person name="Schneiker S."/>
            <person name="Syed A.A."/>
            <person name="Thauer R."/>
            <person name="Vorhoelter F.-J."/>
            <person name="Weidner S."/>
            <person name="Puehler A."/>
            <person name="Reinhold-Hurek B."/>
            <person name="Kaiser O."/>
            <person name="Goesmann A."/>
        </authorList>
    </citation>
    <scope>NUCLEOTIDE SEQUENCE [LARGE SCALE GENOMIC DNA]</scope>
    <source>
        <strain evidence="10 11">BH72</strain>
    </source>
</reference>
<dbReference type="PROSITE" id="PS50109">
    <property type="entry name" value="HIS_KIN"/>
    <property type="match status" value="1"/>
</dbReference>
<dbReference type="HOGENOM" id="CLU_023354_0_0_4"/>
<dbReference type="KEGG" id="azo:azo3498"/>
<dbReference type="PANTHER" id="PTHR43065:SF10">
    <property type="entry name" value="PEROXIDE STRESS-ACTIVATED HISTIDINE KINASE MAK3"/>
    <property type="match status" value="1"/>
</dbReference>
<dbReference type="GO" id="GO:0000160">
    <property type="term" value="P:phosphorelay signal transduction system"/>
    <property type="evidence" value="ECO:0007669"/>
    <property type="project" value="UniProtKB-KW"/>
</dbReference>
<keyword evidence="3" id="KW-0597">Phosphoprotein</keyword>
<dbReference type="SMART" id="SM00387">
    <property type="entry name" value="HATPase_c"/>
    <property type="match status" value="1"/>
</dbReference>
<dbReference type="EC" id="2.7.13.3" evidence="2"/>
<keyword evidence="11" id="KW-1185">Reference proteome</keyword>
<sequence length="667" mass="69698">MTSNPPRVLSPRPRAANASAILALLGHGLPAWGEVALVAARDPALCLALLSASPLAGGKGLEDGLNSALQTRLETLGADLLRAWLCHTESASGRADAAVLLTAECALHLALETRYPRPDEAYLAGLWLTPSTFCLPAQAADADVPLLPADQAAARHVLHAAIAEAAGRCGLSAAVRDVLEAGQLLDEQAALAHPLLRIVHAARLLASESWPRHLPAIEALTRLDSAALRSLRTDVGYIVAGHAAYPPAAVRPEGQALPVIVAADPADAFHAAALRGLILAAFAELDESAVAPRAALATRLLAGRDLPLVALAGEDGCFQAVLGPDLTRTAFNELALAEDDPASCIALAARSGRAAAFADNAQGPARSVADWQVARWLGGRGFDCLPLAVGGRFGVAMVAVEPDADGAASTRWLLTELLGAASRRLREHHAAREASAAREAALRGRFHAHARRIAHEAANPLTVIRTRLDMLGQQQAAGSALHGEVALLNTELDRVARLLRGAGELPADETELARCNLTELLLEMRTMYADTLFTAKGITFELRAASGVPPVAIPPSALRQVLLNLFRNAAEALQPGGRLAVALAGQANANGRSCAEIRLVDNGPGLPEDRLADLFAPRPSTKGGSHQGVGLSVVRDILAQWNASILCRSQSGGGTSFQIFVPLEQRP</sequence>
<dbReference type="InterPro" id="IPR005467">
    <property type="entry name" value="His_kinase_dom"/>
</dbReference>